<feature type="transmembrane region" description="Helical" evidence="1">
    <location>
        <begin position="167"/>
        <end position="188"/>
    </location>
</feature>
<dbReference type="AlphaFoldDB" id="A0A7C5Z0X6"/>
<keyword evidence="1" id="KW-0812">Transmembrane</keyword>
<accession>A0A7C5Z0X6</accession>
<protein>
    <submittedName>
        <fullName evidence="2">Rubrerythrin family protein</fullName>
    </submittedName>
</protein>
<proteinExistence type="predicted"/>
<sequence>MSKEFFDMCKDEFKAYHLYRALSRSRLIGKRFRDTLAKVANDEWKHFSFWNSLVGGCSFSISRLEIYMYSFILILFGITFILRFIESMERKAIDVYRKALELRPDLASEIKAIEEDEERHEKEFLENIDEDRVRYLSSIALGVSDALVELTGIYTGSLGAFANTLSAGLTGLLAGIAASISMAVAAYTQAKHEKFKSPGVSAMYTGIAYIVVTFLLALPYFVLNTMIIAFTIMIIIALSITAYMSIYSAVLSNRKFSREFIETATLILGVSLLLYTLGKVLGNIIGISVR</sequence>
<feature type="transmembrane region" description="Helical" evidence="1">
    <location>
        <begin position="200"/>
        <end position="221"/>
    </location>
</feature>
<gene>
    <name evidence="2" type="ORF">ENL47_11040</name>
</gene>
<dbReference type="SUPFAM" id="SSF47240">
    <property type="entry name" value="Ferritin-like"/>
    <property type="match status" value="1"/>
</dbReference>
<dbReference type="InterPro" id="IPR009078">
    <property type="entry name" value="Ferritin-like_SF"/>
</dbReference>
<keyword evidence="1" id="KW-1133">Transmembrane helix</keyword>
<feature type="transmembrane region" description="Helical" evidence="1">
    <location>
        <begin position="66"/>
        <end position="85"/>
    </location>
</feature>
<organism evidence="2">
    <name type="scientific">Ignisphaera aggregans</name>
    <dbReference type="NCBI Taxonomy" id="334771"/>
    <lineage>
        <taxon>Archaea</taxon>
        <taxon>Thermoproteota</taxon>
        <taxon>Thermoprotei</taxon>
        <taxon>Desulfurococcales</taxon>
        <taxon>Desulfurococcaceae</taxon>
        <taxon>Ignisphaera</taxon>
    </lineage>
</organism>
<evidence type="ECO:0000313" key="2">
    <source>
        <dbReference type="EMBL" id="HHR97298.1"/>
    </source>
</evidence>
<dbReference type="EMBL" id="DRUB01000222">
    <property type="protein sequence ID" value="HHR97298.1"/>
    <property type="molecule type" value="Genomic_DNA"/>
</dbReference>
<keyword evidence="1" id="KW-0472">Membrane</keyword>
<name>A0A7C5Z0X6_9CREN</name>
<evidence type="ECO:0000256" key="1">
    <source>
        <dbReference type="SAM" id="Phobius"/>
    </source>
</evidence>
<feature type="transmembrane region" description="Helical" evidence="1">
    <location>
        <begin position="263"/>
        <end position="287"/>
    </location>
</feature>
<comment type="caution">
    <text evidence="2">The sequence shown here is derived from an EMBL/GenBank/DDBJ whole genome shotgun (WGS) entry which is preliminary data.</text>
</comment>
<reference evidence="2" key="1">
    <citation type="journal article" date="2020" name="mSystems">
        <title>Genome- and Community-Level Interaction Insights into Carbon Utilization and Element Cycling Functions of Hydrothermarchaeota in Hydrothermal Sediment.</title>
        <authorList>
            <person name="Zhou Z."/>
            <person name="Liu Y."/>
            <person name="Xu W."/>
            <person name="Pan J."/>
            <person name="Luo Z.H."/>
            <person name="Li M."/>
        </authorList>
    </citation>
    <scope>NUCLEOTIDE SEQUENCE [LARGE SCALE GENOMIC DNA]</scope>
    <source>
        <strain evidence="2">SpSt-1</strain>
    </source>
</reference>
<feature type="transmembrane region" description="Helical" evidence="1">
    <location>
        <begin position="227"/>
        <end position="251"/>
    </location>
</feature>